<dbReference type="InterPro" id="IPR036742">
    <property type="entry name" value="ATP_synth_F1_esu_sf_mt"/>
</dbReference>
<dbReference type="GO" id="GO:0005743">
    <property type="term" value="C:mitochondrial inner membrane"/>
    <property type="evidence" value="ECO:0007669"/>
    <property type="project" value="InterPro"/>
</dbReference>
<accession>A0A976M895</accession>
<proteinExistence type="inferred from homology"/>
<dbReference type="OrthoDB" id="360958at2759"/>
<evidence type="ECO:0000313" key="2">
    <source>
        <dbReference type="EMBL" id="UKJ89001.1"/>
    </source>
</evidence>
<evidence type="ECO:0000256" key="1">
    <source>
        <dbReference type="ARBA" id="ARBA00009502"/>
    </source>
</evidence>
<dbReference type="EMBL" id="CP056066">
    <property type="protein sequence ID" value="UKJ89001.1"/>
    <property type="molecule type" value="Genomic_DNA"/>
</dbReference>
<gene>
    <name evidence="2" type="ORF">MACJ_002247</name>
</gene>
<dbReference type="Pfam" id="PF04627">
    <property type="entry name" value="ATP-synt_Eps"/>
    <property type="match status" value="1"/>
</dbReference>
<reference evidence="2" key="1">
    <citation type="submission" date="2022-07" db="EMBL/GenBank/DDBJ databases">
        <title>Evaluation of T. orientalis genome assembly methods using nanopore sequencing and analysis of variation between genomes.</title>
        <authorList>
            <person name="Yam J."/>
            <person name="Micallef M.L."/>
            <person name="Liu M."/>
            <person name="Djordjevic S.P."/>
            <person name="Bogema D.R."/>
            <person name="Jenkins C."/>
        </authorList>
    </citation>
    <scope>NUCLEOTIDE SEQUENCE</scope>
    <source>
        <strain evidence="2">Fish Creek</strain>
    </source>
</reference>
<dbReference type="InterPro" id="IPR006721">
    <property type="entry name" value="ATP_synth_F1_esu_mt"/>
</dbReference>
<comment type="similarity">
    <text evidence="1">Belongs to the eukaryotic ATPase epsilon family.</text>
</comment>
<dbReference type="GO" id="GO:0046933">
    <property type="term" value="F:proton-transporting ATP synthase activity, rotational mechanism"/>
    <property type="evidence" value="ECO:0007669"/>
    <property type="project" value="InterPro"/>
</dbReference>
<protein>
    <submittedName>
        <fullName evidence="2">Uncharacterized protein</fullName>
    </submittedName>
</protein>
<dbReference type="AlphaFoldDB" id="A0A976M895"/>
<dbReference type="SUPFAM" id="SSF48690">
    <property type="entry name" value="Epsilon subunit of mitochondrial F1F0-ATP synthase"/>
    <property type="match status" value="1"/>
</dbReference>
<dbReference type="Proteomes" id="UP000244803">
    <property type="component" value="Chromosome 3"/>
</dbReference>
<sequence>MWRSVNASFSKYSIELAQLLCRCLKDPFKEKALARYKLNLKQTNYANGVPQAPEKNDTPNEIAKIFTLTDRNSGNVCFLRNTYLEQEDVPKECTCTFARLQRMELECANEQVTNPKNCDQNMCETCCILSLSPKFKKDFSKSGAPVNCKMRCFNSPTVTDITQDSMQILNDYLLRIDSLYNIQHPKAHIEESKFGLFDNPVETEVPTQYQILPINKKEDTL</sequence>
<name>A0A976M895_THEOR</name>
<evidence type="ECO:0000313" key="3">
    <source>
        <dbReference type="Proteomes" id="UP000244803"/>
    </source>
</evidence>
<dbReference type="CDD" id="cd12153">
    <property type="entry name" value="F1-ATPase_epsilon"/>
    <property type="match status" value="1"/>
</dbReference>
<dbReference type="GO" id="GO:0045259">
    <property type="term" value="C:proton-transporting ATP synthase complex"/>
    <property type="evidence" value="ECO:0007669"/>
    <property type="project" value="InterPro"/>
</dbReference>
<dbReference type="Gene3D" id="1.10.1620.20">
    <property type="entry name" value="ATP synthase, F1 complex, epsilon subunit superfamily, mitochondrial"/>
    <property type="match status" value="1"/>
</dbReference>
<organism evidence="2 3">
    <name type="scientific">Theileria orientalis</name>
    <dbReference type="NCBI Taxonomy" id="68886"/>
    <lineage>
        <taxon>Eukaryota</taxon>
        <taxon>Sar</taxon>
        <taxon>Alveolata</taxon>
        <taxon>Apicomplexa</taxon>
        <taxon>Aconoidasida</taxon>
        <taxon>Piroplasmida</taxon>
        <taxon>Theileriidae</taxon>
        <taxon>Theileria</taxon>
    </lineage>
</organism>